<dbReference type="InterPro" id="IPR011990">
    <property type="entry name" value="TPR-like_helical_dom_sf"/>
</dbReference>
<dbReference type="EMBL" id="CAFBPQ010000025">
    <property type="protein sequence ID" value="CAB5024995.1"/>
    <property type="molecule type" value="Genomic_DNA"/>
</dbReference>
<feature type="compositionally biased region" description="Polar residues" evidence="1">
    <location>
        <begin position="8"/>
        <end position="20"/>
    </location>
</feature>
<evidence type="ECO:0000313" key="4">
    <source>
        <dbReference type="EMBL" id="CAB5024995.1"/>
    </source>
</evidence>
<dbReference type="EMBL" id="CAFBOF010000023">
    <property type="protein sequence ID" value="CAB4980281.1"/>
    <property type="molecule type" value="Genomic_DNA"/>
</dbReference>
<protein>
    <submittedName>
        <fullName evidence="3">Unannotated protein</fullName>
    </submittedName>
</protein>
<reference evidence="3" key="1">
    <citation type="submission" date="2020-05" db="EMBL/GenBank/DDBJ databases">
        <authorList>
            <person name="Chiriac C."/>
            <person name="Salcher M."/>
            <person name="Ghai R."/>
            <person name="Kavagutti S V."/>
        </authorList>
    </citation>
    <scope>NUCLEOTIDE SEQUENCE</scope>
</reference>
<dbReference type="Gene3D" id="1.25.40.10">
    <property type="entry name" value="Tetratricopeptide repeat domain"/>
    <property type="match status" value="1"/>
</dbReference>
<organism evidence="3">
    <name type="scientific">freshwater metagenome</name>
    <dbReference type="NCBI Taxonomy" id="449393"/>
    <lineage>
        <taxon>unclassified sequences</taxon>
        <taxon>metagenomes</taxon>
        <taxon>ecological metagenomes</taxon>
    </lineage>
</organism>
<accession>A0A6J7MH06</accession>
<sequence length="296" mass="33762">MGDRKTSSSRPTKSNTPTGRSSRKLGGRTGGFGPHGPPKDPERERRADTPRREKPEPDRPVLRKRGERSTTPKPKRAPATNQPPRRRKRRPAEEVTEQIIETAGRRGPYFLNELEAAADAYANDRDREAVRRLRPLRVAMPQIAAIRELLGLGQYRLGNYRAASAELKAFFELTDSVEQHPVLMDCARAQRRWRRVGALWEELSANPTTPEIMYEGRIVAAGALGDQGRFDEAIALLERKAAPVRKPKIYHLRLWYALADLHERAGNFAAARILFRRVKRFDKFFVDVDTRLSMLH</sequence>
<dbReference type="AlphaFoldDB" id="A0A6J7MH06"/>
<gene>
    <name evidence="2" type="ORF">UFOPK2683_01194</name>
    <name evidence="3" type="ORF">UFOPK3897_01072</name>
    <name evidence="4" type="ORF">UFOPK4121_00895</name>
</gene>
<proteinExistence type="predicted"/>
<feature type="compositionally biased region" description="Basic and acidic residues" evidence="1">
    <location>
        <begin position="37"/>
        <end position="61"/>
    </location>
</feature>
<evidence type="ECO:0000313" key="2">
    <source>
        <dbReference type="EMBL" id="CAB4729634.1"/>
    </source>
</evidence>
<feature type="region of interest" description="Disordered" evidence="1">
    <location>
        <begin position="1"/>
        <end position="95"/>
    </location>
</feature>
<evidence type="ECO:0000256" key="1">
    <source>
        <dbReference type="SAM" id="MobiDB-lite"/>
    </source>
</evidence>
<name>A0A6J7MH06_9ZZZZ</name>
<evidence type="ECO:0000313" key="3">
    <source>
        <dbReference type="EMBL" id="CAB4980281.1"/>
    </source>
</evidence>
<dbReference type="EMBL" id="CAEZYK010000077">
    <property type="protein sequence ID" value="CAB4729634.1"/>
    <property type="molecule type" value="Genomic_DNA"/>
</dbReference>
<dbReference type="SUPFAM" id="SSF48452">
    <property type="entry name" value="TPR-like"/>
    <property type="match status" value="1"/>
</dbReference>